<evidence type="ECO:0000256" key="1">
    <source>
        <dbReference type="ARBA" id="ARBA00022441"/>
    </source>
</evidence>
<dbReference type="SMART" id="SM00612">
    <property type="entry name" value="Kelch"/>
    <property type="match status" value="4"/>
</dbReference>
<name>A0A7S2L3Z8_9STRA</name>
<dbReference type="InterPro" id="IPR011043">
    <property type="entry name" value="Gal_Oxase/kelch_b-propeller"/>
</dbReference>
<dbReference type="InterPro" id="IPR015915">
    <property type="entry name" value="Kelch-typ_b-propeller"/>
</dbReference>
<feature type="region of interest" description="Disordered" evidence="3">
    <location>
        <begin position="53"/>
        <end position="99"/>
    </location>
</feature>
<organism evidence="5">
    <name type="scientific">Leptocylindrus danicus</name>
    <dbReference type="NCBI Taxonomy" id="163516"/>
    <lineage>
        <taxon>Eukaryota</taxon>
        <taxon>Sar</taxon>
        <taxon>Stramenopiles</taxon>
        <taxon>Ochrophyta</taxon>
        <taxon>Bacillariophyta</taxon>
        <taxon>Coscinodiscophyceae</taxon>
        <taxon>Chaetocerotophycidae</taxon>
        <taxon>Leptocylindrales</taxon>
        <taxon>Leptocylindraceae</taxon>
        <taxon>Leptocylindrus</taxon>
    </lineage>
</organism>
<dbReference type="PANTHER" id="PTHR46376:SF1">
    <property type="entry name" value="LEUCINE-ZIPPER-LIKE TRANSCRIPTIONAL REGULATOR 1"/>
    <property type="match status" value="1"/>
</dbReference>
<gene>
    <name evidence="5" type="ORF">LDAN0321_LOCUS14283</name>
</gene>
<dbReference type="SMART" id="SM00225">
    <property type="entry name" value="BTB"/>
    <property type="match status" value="1"/>
</dbReference>
<dbReference type="Gene3D" id="3.30.710.10">
    <property type="entry name" value="Potassium Channel Kv1.1, Chain A"/>
    <property type="match status" value="1"/>
</dbReference>
<proteinExistence type="predicted"/>
<evidence type="ECO:0000259" key="4">
    <source>
        <dbReference type="PROSITE" id="PS50097"/>
    </source>
</evidence>
<sequence>MDNTTVMVSSPSNTYSSTGWAIVETNDHLLTAAAADDDDDDDDDDVPPQAVYDGIPGVEVGAGVGVGGPDWAAQRQQRLRSEQQRLSAASSSSSSGAAPCQRSLHSAAVVNNAMYVFGGYEGQRRVNDFHKFDFMEKKWSPMIASPLSGPPPSPRDRHVSVAYRNAFYVFGGFDGSSRVSDFFCFDLAEMVWRQITPSSGTPPSPRHSHAAVVHKDSMYIFGGYDGSYRSDFHEFKFTNSSWVLVPAVGRPPRARYRATCVVFKDTMILFAGHDGTRHLADTHVFDFESRIWSTLVTEGPSPIPRDSHVSVVHSNSMYIFGGSTGSAMNDLHQLNLSHTPAKWSPVVRSGAPGHRFCHVAVVNRNSIYVFGGYNGSNRLNDFLCFDLSVEDLTCEVPPSTIISDLRSFVNNETFSDITLIVGDKPIYAHKIILMRCPYFSAMLLGEMMESTQSVITLHEVNFPIFMVLLEYLYTDTADIPVDSAMEILAAADQFCITRLKTKCENKMLETITIDNAAAIFHAADMHDAMVLKSKALKYIVAHFETVSKTVCFEEMARSNVELVFEILRSR</sequence>
<accession>A0A7S2L3Z8</accession>
<dbReference type="CDD" id="cd14733">
    <property type="entry name" value="BACK"/>
    <property type="match status" value="1"/>
</dbReference>
<evidence type="ECO:0000256" key="2">
    <source>
        <dbReference type="ARBA" id="ARBA00022737"/>
    </source>
</evidence>
<dbReference type="SUPFAM" id="SSF50965">
    <property type="entry name" value="Galactose oxidase, central domain"/>
    <property type="match status" value="1"/>
</dbReference>
<protein>
    <recommendedName>
        <fullName evidence="4">BTB domain-containing protein</fullName>
    </recommendedName>
</protein>
<evidence type="ECO:0000256" key="3">
    <source>
        <dbReference type="SAM" id="MobiDB-lite"/>
    </source>
</evidence>
<evidence type="ECO:0000313" key="5">
    <source>
        <dbReference type="EMBL" id="CAD9593697.1"/>
    </source>
</evidence>
<dbReference type="Pfam" id="PF24681">
    <property type="entry name" value="Kelch_KLHDC2_KLHL20_DRC7"/>
    <property type="match status" value="1"/>
</dbReference>
<dbReference type="InterPro" id="IPR051568">
    <property type="entry name" value="LZTR1/Attractin"/>
</dbReference>
<feature type="compositionally biased region" description="Low complexity" evidence="3">
    <location>
        <begin position="84"/>
        <end position="98"/>
    </location>
</feature>
<dbReference type="Pfam" id="PF01344">
    <property type="entry name" value="Kelch_1"/>
    <property type="match status" value="1"/>
</dbReference>
<dbReference type="SUPFAM" id="SSF54695">
    <property type="entry name" value="POZ domain"/>
    <property type="match status" value="1"/>
</dbReference>
<keyword evidence="2" id="KW-0677">Repeat</keyword>
<dbReference type="PROSITE" id="PS50097">
    <property type="entry name" value="BTB"/>
    <property type="match status" value="1"/>
</dbReference>
<dbReference type="InterPro" id="IPR006652">
    <property type="entry name" value="Kelch_1"/>
</dbReference>
<dbReference type="InterPro" id="IPR000210">
    <property type="entry name" value="BTB/POZ_dom"/>
</dbReference>
<dbReference type="AlphaFoldDB" id="A0A7S2L3Z8"/>
<keyword evidence="1" id="KW-0880">Kelch repeat</keyword>
<dbReference type="GO" id="GO:0005794">
    <property type="term" value="C:Golgi apparatus"/>
    <property type="evidence" value="ECO:0007669"/>
    <property type="project" value="TreeGrafter"/>
</dbReference>
<dbReference type="Gene3D" id="2.120.10.80">
    <property type="entry name" value="Kelch-type beta propeller"/>
    <property type="match status" value="2"/>
</dbReference>
<dbReference type="Gene3D" id="1.25.40.420">
    <property type="match status" value="1"/>
</dbReference>
<dbReference type="Pfam" id="PF00651">
    <property type="entry name" value="BTB"/>
    <property type="match status" value="1"/>
</dbReference>
<dbReference type="InterPro" id="IPR011333">
    <property type="entry name" value="SKP1/BTB/POZ_sf"/>
</dbReference>
<feature type="domain" description="BTB" evidence="4">
    <location>
        <begin position="415"/>
        <end position="481"/>
    </location>
</feature>
<reference evidence="5" key="1">
    <citation type="submission" date="2021-01" db="EMBL/GenBank/DDBJ databases">
        <authorList>
            <person name="Corre E."/>
            <person name="Pelletier E."/>
            <person name="Niang G."/>
            <person name="Scheremetjew M."/>
            <person name="Finn R."/>
            <person name="Kale V."/>
            <person name="Holt S."/>
            <person name="Cochrane G."/>
            <person name="Meng A."/>
            <person name="Brown T."/>
            <person name="Cohen L."/>
        </authorList>
    </citation>
    <scope>NUCLEOTIDE SEQUENCE</scope>
    <source>
        <strain evidence="5">B650</strain>
    </source>
</reference>
<dbReference type="EMBL" id="HBGY01022584">
    <property type="protein sequence ID" value="CAD9593697.1"/>
    <property type="molecule type" value="Transcribed_RNA"/>
</dbReference>
<dbReference type="PANTHER" id="PTHR46376">
    <property type="entry name" value="LEUCINE-ZIPPER-LIKE TRANSCRIPTIONAL REGULATOR 1"/>
    <property type="match status" value="1"/>
</dbReference>